<feature type="coiled-coil region" evidence="1">
    <location>
        <begin position="305"/>
        <end position="332"/>
    </location>
</feature>
<name>A0AA36HEM9_CYLNA</name>
<evidence type="ECO:0000313" key="4">
    <source>
        <dbReference type="Proteomes" id="UP001176961"/>
    </source>
</evidence>
<feature type="coiled-coil region" evidence="1">
    <location>
        <begin position="77"/>
        <end position="125"/>
    </location>
</feature>
<gene>
    <name evidence="3" type="ORF">CYNAS_LOCUS21270</name>
</gene>
<feature type="coiled-coil region" evidence="1">
    <location>
        <begin position="241"/>
        <end position="268"/>
    </location>
</feature>
<evidence type="ECO:0000256" key="1">
    <source>
        <dbReference type="SAM" id="Coils"/>
    </source>
</evidence>
<organism evidence="3 4">
    <name type="scientific">Cylicocyclus nassatus</name>
    <name type="common">Nematode worm</name>
    <dbReference type="NCBI Taxonomy" id="53992"/>
    <lineage>
        <taxon>Eukaryota</taxon>
        <taxon>Metazoa</taxon>
        <taxon>Ecdysozoa</taxon>
        <taxon>Nematoda</taxon>
        <taxon>Chromadorea</taxon>
        <taxon>Rhabditida</taxon>
        <taxon>Rhabditina</taxon>
        <taxon>Rhabditomorpha</taxon>
        <taxon>Strongyloidea</taxon>
        <taxon>Strongylidae</taxon>
        <taxon>Cylicocyclus</taxon>
    </lineage>
</organism>
<proteinExistence type="predicted"/>
<sequence length="813" mass="94012">MVMSQNDIRLGVYSSNVVPHFATLSRSATTSRVINQSPKAFGERTTMNKEDHDRERMRWLLRLEEIETRLADSETLNSDMHQIRAELNKKIVELEKTQRPLIEQNRKINDRNKILQQEVKKLEQKLCHSQDDFLTLKDAHERLVKEHTQLKEKRAYPEKLEELERYRAQVLEYSKCITALRSSGLEKDRRYELLVQKFKRLRRCIKKGDTEEDRQSTVGSDCSAESSISLDTIAEDFETFNADIEINYQALYRENAELQKALQALKVNPGGLEESLLRDQLTCAHTTIAQQQILINNNEEMISQMGQLKTVVASQAERIKQLEQQIEEMDRELCASREAHDLLEFQVLEKEEDSKCLPTPPERLDKCNGTEETAAERCDKCATTDDLAESSSVYRHEKRALSPTEVISLKKSMGELRDALNLKLSQCAVVGHAEDYIGELEDQLASTNQAHKELAEQFEARVKELQTQIEVSYSKQKRKKELQIEVEELRKKLAEVDAVKEELTEEMRTTSKELTKVKCQLQSKENELERERKLAEGLNEQLQRLTESHHAEKDTARQTEEELKKTKELYESSQVALEQLMEEKNQLCEKLDQLNSEYEKLKEDQRPSIRTELERRYEELRYRLNTALDKIHDYELVLESAKKGEDTSFTESLQQDLVQLKEYNAHLERQFQTQTEIIEALKQKLIEQKSFADLIHKLSEQEDVELIEDALSDYIKSVDRETGRLAESIAYIIKTASKIRMVSPIAPLEISTTHHKICPYNSVDSSGKWLSNSSEDISPDSEGNDWSVKRKTLKEVQCGADGLEPRSASTKNA</sequence>
<dbReference type="AlphaFoldDB" id="A0AA36HEM9"/>
<feature type="coiled-coil region" evidence="1">
    <location>
        <begin position="437"/>
        <end position="684"/>
    </location>
</feature>
<reference evidence="3" key="1">
    <citation type="submission" date="2023-07" db="EMBL/GenBank/DDBJ databases">
        <authorList>
            <consortium name="CYATHOMIX"/>
        </authorList>
    </citation>
    <scope>NUCLEOTIDE SEQUENCE</scope>
    <source>
        <strain evidence="3">N/A</strain>
    </source>
</reference>
<keyword evidence="4" id="KW-1185">Reference proteome</keyword>
<dbReference type="EMBL" id="CATQJL010000326">
    <property type="protein sequence ID" value="CAJ0609287.1"/>
    <property type="molecule type" value="Genomic_DNA"/>
</dbReference>
<comment type="caution">
    <text evidence="3">The sequence shown here is derived from an EMBL/GenBank/DDBJ whole genome shotgun (WGS) entry which is preliminary data.</text>
</comment>
<protein>
    <submittedName>
        <fullName evidence="3">Uncharacterized protein</fullName>
    </submittedName>
</protein>
<evidence type="ECO:0000256" key="2">
    <source>
        <dbReference type="SAM" id="MobiDB-lite"/>
    </source>
</evidence>
<feature type="region of interest" description="Disordered" evidence="2">
    <location>
        <begin position="769"/>
        <end position="789"/>
    </location>
</feature>
<keyword evidence="1" id="KW-0175">Coiled coil</keyword>
<accession>A0AA36HEM9</accession>
<evidence type="ECO:0000313" key="3">
    <source>
        <dbReference type="EMBL" id="CAJ0609287.1"/>
    </source>
</evidence>
<dbReference type="Proteomes" id="UP001176961">
    <property type="component" value="Unassembled WGS sequence"/>
</dbReference>